<dbReference type="InterPro" id="IPR001841">
    <property type="entry name" value="Znf_RING"/>
</dbReference>
<dbReference type="InterPro" id="IPR017907">
    <property type="entry name" value="Znf_RING_CS"/>
</dbReference>
<dbReference type="SMART" id="SM00184">
    <property type="entry name" value="RING"/>
    <property type="match status" value="1"/>
</dbReference>
<gene>
    <name evidence="6" type="ORF">FEQUK3_LOCUS9578</name>
</gene>
<protein>
    <recommendedName>
        <fullName evidence="5">RING-type domain-containing protein</fullName>
    </recommendedName>
</protein>
<evidence type="ECO:0000256" key="1">
    <source>
        <dbReference type="ARBA" id="ARBA00022723"/>
    </source>
</evidence>
<dbReference type="GO" id="GO:0008270">
    <property type="term" value="F:zinc ion binding"/>
    <property type="evidence" value="ECO:0007669"/>
    <property type="project" value="UniProtKB-KW"/>
</dbReference>
<evidence type="ECO:0000256" key="2">
    <source>
        <dbReference type="ARBA" id="ARBA00022771"/>
    </source>
</evidence>
<feature type="domain" description="RING-type" evidence="5">
    <location>
        <begin position="50"/>
        <end position="114"/>
    </location>
</feature>
<dbReference type="EMBL" id="CAJSTJ010000162">
    <property type="protein sequence ID" value="CAG7563884.1"/>
    <property type="molecule type" value="Genomic_DNA"/>
</dbReference>
<sequence>MSSTTNISSTSDMSSTDNMMKDKIACTNWAALKTYLQNKEVSYKQLQLQCGICYETMDMPSDMDQRDEDHERRHKEDEDTPTIQACGHIYCNACLEESYGPDSDIMSGACFDCRTELVHTGCGHMNCGQKLPSTKKQIDSFTPLLSEGGELADRCNLCILADYCDELKEVAQSYNSLLNDPSQEMGISCYDQFTGKPFYINHDSNEWDAMRCDTPEEAKPILERFKKQRNAINNSSNLWAGMSFEVGINFQWYIKLQDDEESQHKIHAHNDAFTSHRDTYKGLRAFLSEDIPAGLDDAFTSYRATYKDLCAFLFEDMPTSIAV</sequence>
<accession>A0A8J2J5I5</accession>
<keyword evidence="1" id="KW-0479">Metal-binding</keyword>
<evidence type="ECO:0000313" key="6">
    <source>
        <dbReference type="EMBL" id="CAG7563884.1"/>
    </source>
</evidence>
<keyword evidence="3" id="KW-0862">Zinc</keyword>
<reference evidence="6" key="1">
    <citation type="submission" date="2021-05" db="EMBL/GenBank/DDBJ databases">
        <authorList>
            <person name="Khan N."/>
        </authorList>
    </citation>
    <scope>NUCLEOTIDE SEQUENCE</scope>
</reference>
<name>A0A8J2J5I5_FUSEQ</name>
<comment type="caution">
    <text evidence="6">The sequence shown here is derived from an EMBL/GenBank/DDBJ whole genome shotgun (WGS) entry which is preliminary data.</text>
</comment>
<dbReference type="Proteomes" id="UP000693738">
    <property type="component" value="Unassembled WGS sequence"/>
</dbReference>
<evidence type="ECO:0000256" key="4">
    <source>
        <dbReference type="PROSITE-ProRule" id="PRU00175"/>
    </source>
</evidence>
<proteinExistence type="predicted"/>
<dbReference type="PROSITE" id="PS50089">
    <property type="entry name" value="ZF_RING_2"/>
    <property type="match status" value="1"/>
</dbReference>
<evidence type="ECO:0000313" key="7">
    <source>
        <dbReference type="Proteomes" id="UP000693738"/>
    </source>
</evidence>
<evidence type="ECO:0000259" key="5">
    <source>
        <dbReference type="PROSITE" id="PS50089"/>
    </source>
</evidence>
<keyword evidence="2 4" id="KW-0863">Zinc-finger</keyword>
<dbReference type="AlphaFoldDB" id="A0A8J2J5I5"/>
<organism evidence="6 7">
    <name type="scientific">Fusarium equiseti</name>
    <name type="common">Fusarium scirpi</name>
    <dbReference type="NCBI Taxonomy" id="61235"/>
    <lineage>
        <taxon>Eukaryota</taxon>
        <taxon>Fungi</taxon>
        <taxon>Dikarya</taxon>
        <taxon>Ascomycota</taxon>
        <taxon>Pezizomycotina</taxon>
        <taxon>Sordariomycetes</taxon>
        <taxon>Hypocreomycetidae</taxon>
        <taxon>Hypocreales</taxon>
        <taxon>Nectriaceae</taxon>
        <taxon>Fusarium</taxon>
        <taxon>Fusarium incarnatum-equiseti species complex</taxon>
    </lineage>
</organism>
<evidence type="ECO:0000256" key="3">
    <source>
        <dbReference type="ARBA" id="ARBA00022833"/>
    </source>
</evidence>
<dbReference type="PROSITE" id="PS00518">
    <property type="entry name" value="ZF_RING_1"/>
    <property type="match status" value="1"/>
</dbReference>